<name>A0A5T8BEI4_SALER</name>
<evidence type="ECO:0000313" key="1">
    <source>
        <dbReference type="EMBL" id="EBN4401992.1"/>
    </source>
</evidence>
<reference evidence="1" key="1">
    <citation type="submission" date="2018-07" db="EMBL/GenBank/DDBJ databases">
        <authorList>
            <consortium name="PulseNet: The National Subtyping Network for Foodborne Disease Surveillance"/>
            <person name="Tarr C.L."/>
            <person name="Trees E."/>
            <person name="Katz L.S."/>
            <person name="Carleton-Romer H.A."/>
            <person name="Stroika S."/>
            <person name="Kucerova Z."/>
            <person name="Roache K.F."/>
            <person name="Sabol A.L."/>
            <person name="Besser J."/>
            <person name="Gerner-Smidt P."/>
        </authorList>
    </citation>
    <scope>NUCLEOTIDE SEQUENCE</scope>
    <source>
        <strain evidence="1">PNUSAS044948</strain>
    </source>
</reference>
<organism evidence="1">
    <name type="scientific">Salmonella enterica</name>
    <name type="common">Salmonella choleraesuis</name>
    <dbReference type="NCBI Taxonomy" id="28901"/>
    <lineage>
        <taxon>Bacteria</taxon>
        <taxon>Pseudomonadati</taxon>
        <taxon>Pseudomonadota</taxon>
        <taxon>Gammaproteobacteria</taxon>
        <taxon>Enterobacterales</taxon>
        <taxon>Enterobacteriaceae</taxon>
        <taxon>Salmonella</taxon>
    </lineage>
</organism>
<protein>
    <submittedName>
        <fullName evidence="1">Uncharacterized protein</fullName>
    </submittedName>
</protein>
<proteinExistence type="predicted"/>
<comment type="caution">
    <text evidence="1">The sequence shown here is derived from an EMBL/GenBank/DDBJ whole genome shotgun (WGS) entry which is preliminary data.</text>
</comment>
<accession>A0A5T8BEI4</accession>
<dbReference type="AlphaFoldDB" id="A0A5T8BEI4"/>
<dbReference type="EMBL" id="AAGFSO010000013">
    <property type="protein sequence ID" value="EBN4401992.1"/>
    <property type="molecule type" value="Genomic_DNA"/>
</dbReference>
<gene>
    <name evidence="1" type="ORF">DSA09_18200</name>
</gene>
<sequence>MKNNNISYRAEIVEKGNTDFIFLYGCAGGVNELIHTQPMTPECEEQLDNRLSQLPREADFAVFSAMQKRRDQIVAITRVAEEIRRNR</sequence>